<feature type="domain" description="Aminotransferase class V" evidence="1">
    <location>
        <begin position="23"/>
        <end position="399"/>
    </location>
</feature>
<dbReference type="InterPro" id="IPR000192">
    <property type="entry name" value="Aminotrans_V_dom"/>
</dbReference>
<evidence type="ECO:0000259" key="1">
    <source>
        <dbReference type="Pfam" id="PF00266"/>
    </source>
</evidence>
<evidence type="ECO:0000313" key="2">
    <source>
        <dbReference type="EMBL" id="CAF1113179.1"/>
    </source>
</evidence>
<dbReference type="PANTHER" id="PTHR43586">
    <property type="entry name" value="CYSTEINE DESULFURASE"/>
    <property type="match status" value="1"/>
</dbReference>
<comment type="caution">
    <text evidence="2">The sequence shown here is derived from an EMBL/GenBank/DDBJ whole genome shotgun (WGS) entry which is preliminary data.</text>
</comment>
<keyword evidence="3" id="KW-1185">Reference proteome</keyword>
<accession>A0A814Q1J6</accession>
<dbReference type="AlphaFoldDB" id="A0A814Q1J6"/>
<reference evidence="2" key="1">
    <citation type="submission" date="2021-02" db="EMBL/GenBank/DDBJ databases">
        <authorList>
            <person name="Nowell W R."/>
        </authorList>
    </citation>
    <scope>NUCLEOTIDE SEQUENCE</scope>
</reference>
<name>A0A814Q1J6_ADIRI</name>
<dbReference type="InterPro" id="IPR015422">
    <property type="entry name" value="PyrdxlP-dep_Trfase_small"/>
</dbReference>
<dbReference type="Proteomes" id="UP000663828">
    <property type="component" value="Unassembled WGS sequence"/>
</dbReference>
<sequence>MSIKQQEQLRSEFPFFREHPEWIFLENAGGSQVPLSVINSISKYYSRTYVQVGAEYDQSSEATQTVKLAHDFCRELVNGNGIGEVVLGASTTQLIHTLSHAFDKLIKSPDDEIIVSNIAHEANYGAWTKLQGKIIEWQAHKGINYDEFSALLSERTRIVALPHVSNLIGEILDVETIVQLVRSRSPRARVVIDGVAYAPHRAIDVRQWDVDFYVFSLYKVYGPHLSVLYGSNNAWQDFIDISAGPNHFFIPQSNVSYQYEIGCLNHEACAGILGIKVYFERVANVSADQPVRETIEQAFRIFANLERPLVERLFQYLSTKSDVTILGSATTNFRCPTISFRSSRLSSSEIVKHLHAHKIACRNGHMYGYRLIAALGLDLDDAVVRLSAVHYNTVAEIERCIEVLEEIL</sequence>
<protein>
    <recommendedName>
        <fullName evidence="1">Aminotransferase class V domain-containing protein</fullName>
    </recommendedName>
</protein>
<evidence type="ECO:0000313" key="3">
    <source>
        <dbReference type="Proteomes" id="UP000663828"/>
    </source>
</evidence>
<dbReference type="Pfam" id="PF00266">
    <property type="entry name" value="Aminotran_5"/>
    <property type="match status" value="1"/>
</dbReference>
<gene>
    <name evidence="2" type="ORF">XAT740_LOCUS18977</name>
</gene>
<dbReference type="EMBL" id="CAJNOR010001281">
    <property type="protein sequence ID" value="CAF1113179.1"/>
    <property type="molecule type" value="Genomic_DNA"/>
</dbReference>
<proteinExistence type="predicted"/>
<dbReference type="InterPro" id="IPR015424">
    <property type="entry name" value="PyrdxlP-dep_Trfase"/>
</dbReference>
<dbReference type="PANTHER" id="PTHR43586:SF21">
    <property type="entry name" value="PYRIDOXAL PHOSPHATE (PLP)-DEPENDENT ASPARTATE AMINOTRANSFERASE SUPERFAMILY"/>
    <property type="match status" value="1"/>
</dbReference>
<dbReference type="SUPFAM" id="SSF53383">
    <property type="entry name" value="PLP-dependent transferases"/>
    <property type="match status" value="1"/>
</dbReference>
<dbReference type="Gene3D" id="3.90.1150.10">
    <property type="entry name" value="Aspartate Aminotransferase, domain 1"/>
    <property type="match status" value="1"/>
</dbReference>
<dbReference type="InterPro" id="IPR015421">
    <property type="entry name" value="PyrdxlP-dep_Trfase_major"/>
</dbReference>
<dbReference type="Gene3D" id="3.40.640.10">
    <property type="entry name" value="Type I PLP-dependent aspartate aminotransferase-like (Major domain)"/>
    <property type="match status" value="1"/>
</dbReference>
<organism evidence="2 3">
    <name type="scientific">Adineta ricciae</name>
    <name type="common">Rotifer</name>
    <dbReference type="NCBI Taxonomy" id="249248"/>
    <lineage>
        <taxon>Eukaryota</taxon>
        <taxon>Metazoa</taxon>
        <taxon>Spiralia</taxon>
        <taxon>Gnathifera</taxon>
        <taxon>Rotifera</taxon>
        <taxon>Eurotatoria</taxon>
        <taxon>Bdelloidea</taxon>
        <taxon>Adinetida</taxon>
        <taxon>Adinetidae</taxon>
        <taxon>Adineta</taxon>
    </lineage>
</organism>